<dbReference type="EMBL" id="QXJM01000039">
    <property type="protein sequence ID" value="RIE02803.1"/>
    <property type="molecule type" value="Genomic_DNA"/>
</dbReference>
<evidence type="ECO:0000313" key="11">
    <source>
        <dbReference type="Proteomes" id="UP000266340"/>
    </source>
</evidence>
<evidence type="ECO:0000256" key="2">
    <source>
        <dbReference type="ARBA" id="ARBA00022475"/>
    </source>
</evidence>
<feature type="transmembrane region" description="Helical" evidence="7">
    <location>
        <begin position="20"/>
        <end position="39"/>
    </location>
</feature>
<dbReference type="GO" id="GO:0005886">
    <property type="term" value="C:plasma membrane"/>
    <property type="evidence" value="ECO:0007669"/>
    <property type="project" value="UniProtKB-SubCell"/>
</dbReference>
<keyword evidence="4 6" id="KW-0807">Transducer</keyword>
<dbReference type="InterPro" id="IPR004089">
    <property type="entry name" value="MCPsignal_dom"/>
</dbReference>
<name>A0A398CJD3_9BACL</name>
<dbReference type="Gene3D" id="1.10.287.950">
    <property type="entry name" value="Methyl-accepting chemotaxis protein"/>
    <property type="match status" value="1"/>
</dbReference>
<evidence type="ECO:0000256" key="6">
    <source>
        <dbReference type="PROSITE-ProRule" id="PRU00284"/>
    </source>
</evidence>
<dbReference type="SUPFAM" id="SSF58104">
    <property type="entry name" value="Methyl-accepting chemotaxis protein (MCP) signaling domain"/>
    <property type="match status" value="1"/>
</dbReference>
<accession>A0A398CJD3</accession>
<dbReference type="InterPro" id="IPR003660">
    <property type="entry name" value="HAMP_dom"/>
</dbReference>
<organism evidence="10 11">
    <name type="scientific">Cohnella faecalis</name>
    <dbReference type="NCBI Taxonomy" id="2315694"/>
    <lineage>
        <taxon>Bacteria</taxon>
        <taxon>Bacillati</taxon>
        <taxon>Bacillota</taxon>
        <taxon>Bacilli</taxon>
        <taxon>Bacillales</taxon>
        <taxon>Paenibacillaceae</taxon>
        <taxon>Cohnella</taxon>
    </lineage>
</organism>
<evidence type="ECO:0000256" key="3">
    <source>
        <dbReference type="ARBA" id="ARBA00023136"/>
    </source>
</evidence>
<dbReference type="PROSITE" id="PS50111">
    <property type="entry name" value="CHEMOTAXIS_TRANSDUC_2"/>
    <property type="match status" value="1"/>
</dbReference>
<protein>
    <submittedName>
        <fullName evidence="10">HAMP domain-containing protein</fullName>
    </submittedName>
</protein>
<evidence type="ECO:0000259" key="8">
    <source>
        <dbReference type="PROSITE" id="PS50111"/>
    </source>
</evidence>
<keyword evidence="2" id="KW-1003">Cell membrane</keyword>
<keyword evidence="7" id="KW-1133">Transmembrane helix</keyword>
<comment type="similarity">
    <text evidence="5">Belongs to the methyl-accepting chemotaxis (MCP) protein family.</text>
</comment>
<gene>
    <name evidence="10" type="ORF">D3H35_19405</name>
</gene>
<dbReference type="CDD" id="cd11386">
    <property type="entry name" value="MCP_signal"/>
    <property type="match status" value="1"/>
</dbReference>
<dbReference type="SMART" id="SM00283">
    <property type="entry name" value="MA"/>
    <property type="match status" value="1"/>
</dbReference>
<evidence type="ECO:0000259" key="9">
    <source>
        <dbReference type="PROSITE" id="PS50885"/>
    </source>
</evidence>
<keyword evidence="11" id="KW-1185">Reference proteome</keyword>
<keyword evidence="7" id="KW-0812">Transmembrane</keyword>
<dbReference type="SMART" id="SM00304">
    <property type="entry name" value="HAMP"/>
    <property type="match status" value="1"/>
</dbReference>
<comment type="caution">
    <text evidence="10">The sequence shown here is derived from an EMBL/GenBank/DDBJ whole genome shotgun (WGS) entry which is preliminary data.</text>
</comment>
<dbReference type="PANTHER" id="PTHR32089">
    <property type="entry name" value="METHYL-ACCEPTING CHEMOTAXIS PROTEIN MCPB"/>
    <property type="match status" value="1"/>
</dbReference>
<feature type="domain" description="HAMP" evidence="9">
    <location>
        <begin position="303"/>
        <end position="358"/>
    </location>
</feature>
<evidence type="ECO:0000256" key="1">
    <source>
        <dbReference type="ARBA" id="ARBA00004236"/>
    </source>
</evidence>
<dbReference type="AlphaFoldDB" id="A0A398CJD3"/>
<dbReference type="InterPro" id="IPR007892">
    <property type="entry name" value="CHASE4"/>
</dbReference>
<keyword evidence="3 7" id="KW-0472">Membrane</keyword>
<dbReference type="Pfam" id="PF00015">
    <property type="entry name" value="MCPsignal"/>
    <property type="match status" value="1"/>
</dbReference>
<evidence type="ECO:0000313" key="10">
    <source>
        <dbReference type="EMBL" id="RIE02803.1"/>
    </source>
</evidence>
<feature type="domain" description="Methyl-accepting transducer" evidence="8">
    <location>
        <begin position="377"/>
        <end position="613"/>
    </location>
</feature>
<dbReference type="Pfam" id="PF05228">
    <property type="entry name" value="CHASE4"/>
    <property type="match status" value="1"/>
</dbReference>
<reference evidence="10 11" key="1">
    <citation type="submission" date="2018-09" db="EMBL/GenBank/DDBJ databases">
        <title>Cohnella cavernae sp. nov., isolated from a karst cave.</title>
        <authorList>
            <person name="Zhu H."/>
        </authorList>
    </citation>
    <scope>NUCLEOTIDE SEQUENCE [LARGE SCALE GENOMIC DNA]</scope>
    <source>
        <strain evidence="10 11">K2E09-144</strain>
    </source>
</reference>
<evidence type="ECO:0000256" key="4">
    <source>
        <dbReference type="ARBA" id="ARBA00023224"/>
    </source>
</evidence>
<dbReference type="PANTHER" id="PTHR32089:SF112">
    <property type="entry name" value="LYSOZYME-LIKE PROTEIN-RELATED"/>
    <property type="match status" value="1"/>
</dbReference>
<sequence length="662" mass="70673">MRNLNRKSRFGAGSLRTQVLLMMFVVLMVPLGVLGGVYYSTLSSDLRDIEWSHALEIDSSAHKLTEQLGEQLSASVITNAKWEDNRAAVEAKDTKWIKENVDVSKGIIPNVHFVVTLDNDGNVLSQAGDLEEFTKKVAVGELFPELKKKPDVYGMVRTSKGLAVIAVSRITNEEKDKPSPGLLLFGRVMDDAALQGVSSLLNAGVAIRSKDGQTLASDEALPAYLGENAAPAEPEFDSVTVNGKQFSHVTSQYGLMTGETASFIVSVPAEASSTVRTELIRMSGIAGALAVVLIGLIAVMIRRRIVLPLIRFKLFLGGVTEGKLSDELSVKDTRRTDEVGSIARSLQEMTGQLRTIVSGIRSTASVTAESAEELSANSEQAASGADQIADSMRELAAGADSQREGMKRGAEVTIQIRDGIWTIGDRTTSVAAVAEQATKHAQDGNETVKQAVEQMGTIARTVESSVRDARELHEKSKSIRGMADAIAGIAYKTNLLALNASIEASRAGEQGKGFAVVAGEVRKLALQSNETAAVISSKVEEIRAVIEAVAKRIEEGFVEVQSGTELVRQAGGTFQDIVGGIADMEAELREIASAGQEIGARIEELAALVEETEAISEASADRSQEAAGIAEFQSNSVRGVADAMGSLTQRIAELERAVNRFR</sequence>
<dbReference type="GO" id="GO:0007165">
    <property type="term" value="P:signal transduction"/>
    <property type="evidence" value="ECO:0007669"/>
    <property type="project" value="UniProtKB-KW"/>
</dbReference>
<evidence type="ECO:0000256" key="5">
    <source>
        <dbReference type="ARBA" id="ARBA00029447"/>
    </source>
</evidence>
<dbReference type="Proteomes" id="UP000266340">
    <property type="component" value="Unassembled WGS sequence"/>
</dbReference>
<dbReference type="PROSITE" id="PS50885">
    <property type="entry name" value="HAMP"/>
    <property type="match status" value="1"/>
</dbReference>
<feature type="transmembrane region" description="Helical" evidence="7">
    <location>
        <begin position="279"/>
        <end position="301"/>
    </location>
</feature>
<proteinExistence type="inferred from homology"/>
<comment type="subcellular location">
    <subcellularLocation>
        <location evidence="1">Cell membrane</location>
    </subcellularLocation>
</comment>
<evidence type="ECO:0000256" key="7">
    <source>
        <dbReference type="SAM" id="Phobius"/>
    </source>
</evidence>